<evidence type="ECO:0000256" key="3">
    <source>
        <dbReference type="ARBA" id="ARBA00022723"/>
    </source>
</evidence>
<dbReference type="PANTHER" id="PTHR42978">
    <property type="entry name" value="QUORUM-QUENCHING LACTONASE YTNP-RELATED-RELATED"/>
    <property type="match status" value="1"/>
</dbReference>
<dbReference type="EMBL" id="LIYD01000005">
    <property type="protein sequence ID" value="KOS06476.1"/>
    <property type="molecule type" value="Genomic_DNA"/>
</dbReference>
<proteinExistence type="inferred from homology"/>
<keyword evidence="3" id="KW-0479">Metal-binding</keyword>
<dbReference type="SUPFAM" id="SSF56281">
    <property type="entry name" value="Metallo-hydrolase/oxidoreductase"/>
    <property type="match status" value="1"/>
</dbReference>
<evidence type="ECO:0000256" key="1">
    <source>
        <dbReference type="ARBA" id="ARBA00001947"/>
    </source>
</evidence>
<comment type="cofactor">
    <cofactor evidence="1">
        <name>Zn(2+)</name>
        <dbReference type="ChEBI" id="CHEBI:29105"/>
    </cofactor>
</comment>
<name>A0A0M9VIC0_9FLAO</name>
<comment type="caution">
    <text evidence="7">The sequence shown here is derived from an EMBL/GenBank/DDBJ whole genome shotgun (WGS) entry which is preliminary data.</text>
</comment>
<dbReference type="PANTHER" id="PTHR42978:SF2">
    <property type="entry name" value="102 KBASES UNSTABLE REGION: FROM 1 TO 119443"/>
    <property type="match status" value="1"/>
</dbReference>
<dbReference type="InterPro" id="IPR001279">
    <property type="entry name" value="Metallo-B-lactamas"/>
</dbReference>
<evidence type="ECO:0000256" key="2">
    <source>
        <dbReference type="ARBA" id="ARBA00007749"/>
    </source>
</evidence>
<keyword evidence="8" id="KW-1185">Reference proteome</keyword>
<gene>
    <name evidence="7" type="ORF">AM493_10840</name>
</gene>
<dbReference type="GO" id="GO:0016787">
    <property type="term" value="F:hydrolase activity"/>
    <property type="evidence" value="ECO:0007669"/>
    <property type="project" value="UniProtKB-KW"/>
</dbReference>
<dbReference type="InterPro" id="IPR051013">
    <property type="entry name" value="MBL_superfamily_lactonases"/>
</dbReference>
<evidence type="ECO:0000313" key="7">
    <source>
        <dbReference type="EMBL" id="KOS06476.1"/>
    </source>
</evidence>
<dbReference type="InterPro" id="IPR036866">
    <property type="entry name" value="RibonucZ/Hydroxyglut_hydro"/>
</dbReference>
<evidence type="ECO:0000256" key="5">
    <source>
        <dbReference type="ARBA" id="ARBA00022833"/>
    </source>
</evidence>
<evidence type="ECO:0000256" key="4">
    <source>
        <dbReference type="ARBA" id="ARBA00022801"/>
    </source>
</evidence>
<sequence>MMKIIPLQYGVFRVSKEKVFTPKNTPMQPGEKGYLTMAICPFLIDLPTGLMLIDAGLDIMKNGKPVIIKLIEEAGYNPSDIKTILLSHLHKDHIDGLGYFDGDNFIQNFPNAEIWYQQREMEYALTQKESHSFDINVLKQLESLPNIKLMDEDTGRFNEYITWEVTGGHSPYHQVFWIKDNSTTAFYGADNLPQRAYLKFHIAYKTDYNGKKAMEDRVKWEQQAKDENWQVLLYHDTHSIINLNQ</sequence>
<dbReference type="Gene3D" id="3.60.15.10">
    <property type="entry name" value="Ribonuclease Z/Hydroxyacylglutathione hydrolase-like"/>
    <property type="match status" value="1"/>
</dbReference>
<evidence type="ECO:0000313" key="8">
    <source>
        <dbReference type="Proteomes" id="UP000037755"/>
    </source>
</evidence>
<protein>
    <submittedName>
        <fullName evidence="7">Beta-lactamase</fullName>
    </submittedName>
</protein>
<keyword evidence="4" id="KW-0378">Hydrolase</keyword>
<evidence type="ECO:0000259" key="6">
    <source>
        <dbReference type="SMART" id="SM00849"/>
    </source>
</evidence>
<dbReference type="AlphaFoldDB" id="A0A0M9VIC0"/>
<dbReference type="Pfam" id="PF00753">
    <property type="entry name" value="Lactamase_B"/>
    <property type="match status" value="1"/>
</dbReference>
<dbReference type="GO" id="GO:0046872">
    <property type="term" value="F:metal ion binding"/>
    <property type="evidence" value="ECO:0007669"/>
    <property type="project" value="UniProtKB-KW"/>
</dbReference>
<dbReference type="Proteomes" id="UP000037755">
    <property type="component" value="Unassembled WGS sequence"/>
</dbReference>
<accession>A0A0M9VIC0</accession>
<keyword evidence="5" id="KW-0862">Zinc</keyword>
<dbReference type="PATRIC" id="fig|1202724.3.peg.2248"/>
<feature type="domain" description="Metallo-beta-lactamase" evidence="6">
    <location>
        <begin position="38"/>
        <end position="235"/>
    </location>
</feature>
<organism evidence="7 8">
    <name type="scientific">Flavobacterium akiainvivens</name>
    <dbReference type="NCBI Taxonomy" id="1202724"/>
    <lineage>
        <taxon>Bacteria</taxon>
        <taxon>Pseudomonadati</taxon>
        <taxon>Bacteroidota</taxon>
        <taxon>Flavobacteriia</taxon>
        <taxon>Flavobacteriales</taxon>
        <taxon>Flavobacteriaceae</taxon>
        <taxon>Flavobacterium</taxon>
    </lineage>
</organism>
<dbReference type="SMART" id="SM00849">
    <property type="entry name" value="Lactamase_B"/>
    <property type="match status" value="1"/>
</dbReference>
<comment type="similarity">
    <text evidence="2">Belongs to the metallo-beta-lactamase superfamily.</text>
</comment>
<reference evidence="7 8" key="1">
    <citation type="submission" date="2015-08" db="EMBL/GenBank/DDBJ databases">
        <title>Whole genome sequence of Flavobacterium akiainvivens IK-1T, from decaying Wikstroemia oahuensis, an endemic Hawaiian shrub.</title>
        <authorList>
            <person name="Wan X."/>
            <person name="Hou S."/>
            <person name="Saito J."/>
            <person name="Donachie S."/>
        </authorList>
    </citation>
    <scope>NUCLEOTIDE SEQUENCE [LARGE SCALE GENOMIC DNA]</scope>
    <source>
        <strain evidence="7 8">IK-1</strain>
    </source>
</reference>
<dbReference type="STRING" id="1202724.AM493_10840"/>